<comment type="caution">
    <text evidence="1">The sequence shown here is derived from an EMBL/GenBank/DDBJ whole genome shotgun (WGS) entry which is preliminary data.</text>
</comment>
<dbReference type="Proteomes" id="UP000798662">
    <property type="component" value="Chromosome 3"/>
</dbReference>
<evidence type="ECO:0000313" key="1">
    <source>
        <dbReference type="EMBL" id="KAK1868494.1"/>
    </source>
</evidence>
<sequence length="976" mass="97657">MPLNVLAPLAPPPTMASYTTPSPAASGASASGPPPLPGAAVGDVVEAPSRSDDLGAATSGSTVTAAADEGGGVQPSNVVIGEPKRATVVGGPSASIPGSPGTTSGADVATQVAAGPPGVSPSTAEAVASAGVPFASAQDRVLVPREAVGFVIGKSGETIKEMMARTGAHIEVDRGDVDPATPTRVFNILGDARACAAARALIGEKVTGVLHNKPTSAAGIPNVLLPGTANSRELWVPGDRVGSIIGARGQVVRRLQEQSGATIVIHNERVNASAEKLVTIVGGVAELDHATTLIEDVIRKPRQPSLPAYPAALTGQNGRPAFFSPPGPPRTPVAGLSDVKTIYVPANCVGMLIGRGGDTIRELQTRSGASIRVLSSRDAASRTMDRPIFISGAPQAVEAAQAIIMEVVRACASGRPGVALPGTPLTSLLPGGPPLSPIMHSPRGGQAPPLFSPRFPTFPAAGPTGSSMYMGVGGISAPPMTPGYPWGSATSVTLHIPRDQLGPIVGRAGELLRDLQARTGARISIAKDSEVDVSCVTRPVTIAGMPSCVEAARSLIVERVSARGEGGAPAGAPGMGGNANTRDVGAGGGEGQNVASSYDAAAAAYMRNLSISGDSGFGDFDRSGDRELTRHQSTTGLGVDAGSEVPGGGPRQLYGSPYLAPGGAMQMVPPPIALASPSPMGGPLGGGAGAPLSPFPYPSDMVPYGEGGVPMGMYGGGQPGAFGDGGGGSASGGAAPLPQRPPYGPPVPYGSPPVQVPMPTHQQQGQVHPQAAAQQQAQAQQVQAAREQQQQQAFLAQQQAGMLYYYGGYGGYIPPMWTGVAAGPVPPDSAAAGPAPTDGVGSSQPDARQRGATPPGYSPIAPPGGGTPPFHLQPQVSVSAATPDPALLPQDGDREVESSATDLYASVPASRAPGAPSTSSSRHPSGSPSPPPDALTTTSFPRPVDRVSPQLAPGPSASPPRELVPGVAHSSPNPTA</sequence>
<gene>
    <name evidence="1" type="ORF">I4F81_010980</name>
</gene>
<protein>
    <submittedName>
        <fullName evidence="1">Uncharacterized protein</fullName>
    </submittedName>
</protein>
<organism evidence="1 2">
    <name type="scientific">Pyropia yezoensis</name>
    <name type="common">Susabi-nori</name>
    <name type="synonym">Porphyra yezoensis</name>
    <dbReference type="NCBI Taxonomy" id="2788"/>
    <lineage>
        <taxon>Eukaryota</taxon>
        <taxon>Rhodophyta</taxon>
        <taxon>Bangiophyceae</taxon>
        <taxon>Bangiales</taxon>
        <taxon>Bangiaceae</taxon>
        <taxon>Pyropia</taxon>
    </lineage>
</organism>
<keyword evidence="2" id="KW-1185">Reference proteome</keyword>
<accession>A0ACC3CEZ1</accession>
<name>A0ACC3CEZ1_PYRYE</name>
<reference evidence="1" key="1">
    <citation type="submission" date="2019-11" db="EMBL/GenBank/DDBJ databases">
        <title>Nori genome reveals adaptations in red seaweeds to the harsh intertidal environment.</title>
        <authorList>
            <person name="Wang D."/>
            <person name="Mao Y."/>
        </authorList>
    </citation>
    <scope>NUCLEOTIDE SEQUENCE</scope>
    <source>
        <tissue evidence="1">Gametophyte</tissue>
    </source>
</reference>
<evidence type="ECO:0000313" key="2">
    <source>
        <dbReference type="Proteomes" id="UP000798662"/>
    </source>
</evidence>
<proteinExistence type="predicted"/>
<dbReference type="EMBL" id="CM020620">
    <property type="protein sequence ID" value="KAK1868494.1"/>
    <property type="molecule type" value="Genomic_DNA"/>
</dbReference>